<reference evidence="3 4" key="1">
    <citation type="submission" date="2020-08" db="EMBL/GenBank/DDBJ databases">
        <title>Genomic Encyclopedia of Type Strains, Phase IV (KMG-IV): sequencing the most valuable type-strain genomes for metagenomic binning, comparative biology and taxonomic classification.</title>
        <authorList>
            <person name="Goeker M."/>
        </authorList>
    </citation>
    <scope>NUCLEOTIDE SEQUENCE [LARGE SCALE GENOMIC DNA]</scope>
    <source>
        <strain evidence="3 4">DSM 24661</strain>
    </source>
</reference>
<keyword evidence="4" id="KW-1185">Reference proteome</keyword>
<comment type="caution">
    <text evidence="3">The sequence shown here is derived from an EMBL/GenBank/DDBJ whole genome shotgun (WGS) entry which is preliminary data.</text>
</comment>
<dbReference type="Proteomes" id="UP000559117">
    <property type="component" value="Unassembled WGS sequence"/>
</dbReference>
<dbReference type="PROSITE" id="PS51372">
    <property type="entry name" value="PRD_2"/>
    <property type="match status" value="1"/>
</dbReference>
<evidence type="ECO:0000313" key="3">
    <source>
        <dbReference type="EMBL" id="MBB5336301.1"/>
    </source>
</evidence>
<dbReference type="InterPro" id="IPR016152">
    <property type="entry name" value="PTrfase/Anion_transptr"/>
</dbReference>
<dbReference type="Pfam" id="PF08279">
    <property type="entry name" value="HTH_11"/>
    <property type="match status" value="1"/>
</dbReference>
<name>A0A840UF01_9FIRM</name>
<dbReference type="InterPro" id="IPR050661">
    <property type="entry name" value="BglG_antiterminators"/>
</dbReference>
<feature type="domain" description="PRD" evidence="2">
    <location>
        <begin position="283"/>
        <end position="389"/>
    </location>
</feature>
<dbReference type="Pfam" id="PF00874">
    <property type="entry name" value="PRD"/>
    <property type="match status" value="1"/>
</dbReference>
<dbReference type="Gene3D" id="1.10.1790.10">
    <property type="entry name" value="PRD domain"/>
    <property type="match status" value="1"/>
</dbReference>
<dbReference type="EMBL" id="JACHFH010000015">
    <property type="protein sequence ID" value="MBB5336301.1"/>
    <property type="molecule type" value="Genomic_DNA"/>
</dbReference>
<dbReference type="InterPro" id="IPR013196">
    <property type="entry name" value="HTH_11"/>
</dbReference>
<sequence>MNSKHFDLIYLLINTNILLTAAAIADKLSVSTRTVMSYISDINFFHPQLITSSYKGYRIDKTRGRALIARNNLSPQTANERINWLLKNSLLSADSDNQINIVTAAEKLCVSTETLHKDLILLKRKIKKYKIKARINADYIYLTGLETDIRNLLNFVLCETLSKDKVCTSSLQQIFPKAPIDELYDLLLQQSSKQNYFINDCLIFNLILEILITMERIQHNHIISKSLVQLSTSPISQAIFDYIQKFYNIKVVSIEEKYIQELLLGYLLPADFNHLSITALKKRMPKKSEKFFNDLFQKIRCLLPFIDLNERFMIRFALNLHNLLCRLSTGHISYDPRKNDMKIASPFAFKCTAAIANEIQKITAVIINEDSCAYLALHIGLNLASKHKFDFEKISCALLITPYFDYDKELKENLQRNFSNDISVRQILCCEKELSQLKKVDLIITTVPLPIGFNTDWVVTDALLSTKTIQNIKQHIITKKAQKKRSIIQNFFNNFGNETLFKHIPAQCSLESIKQQTQNLLENNEYIAACSKCSTEYKIHFNTFGHIAVADIIFHNVKKTGLVTIVNKKPRIINNNPIDIIFIITLHPDDWEIMQYSLDLIINTLQEIDILHKIIKAVNYKEFSKCICETICF</sequence>
<dbReference type="PANTHER" id="PTHR30185">
    <property type="entry name" value="CRYPTIC BETA-GLUCOSIDE BGL OPERON ANTITERMINATOR"/>
    <property type="match status" value="1"/>
</dbReference>
<dbReference type="InterPro" id="IPR036634">
    <property type="entry name" value="PRD_sf"/>
</dbReference>
<dbReference type="Gene3D" id="1.10.10.10">
    <property type="entry name" value="Winged helix-like DNA-binding domain superfamily/Winged helix DNA-binding domain"/>
    <property type="match status" value="1"/>
</dbReference>
<dbReference type="PANTHER" id="PTHR30185:SF12">
    <property type="entry name" value="TRANSCRIPTIONAL REGULATOR MANR"/>
    <property type="match status" value="1"/>
</dbReference>
<evidence type="ECO:0000259" key="2">
    <source>
        <dbReference type="PROSITE" id="PS51372"/>
    </source>
</evidence>
<accession>A0A840UF01</accession>
<protein>
    <submittedName>
        <fullName evidence="3">Lichenan operon transcriptional antiterminator</fullName>
    </submittedName>
</protein>
<dbReference type="AlphaFoldDB" id="A0A840UF01"/>
<evidence type="ECO:0000256" key="1">
    <source>
        <dbReference type="ARBA" id="ARBA00022737"/>
    </source>
</evidence>
<dbReference type="InterPro" id="IPR036388">
    <property type="entry name" value="WH-like_DNA-bd_sf"/>
</dbReference>
<gene>
    <name evidence="3" type="ORF">HNR32_001449</name>
</gene>
<dbReference type="InterPro" id="IPR011608">
    <property type="entry name" value="PRD"/>
</dbReference>
<dbReference type="SUPFAM" id="SSF55804">
    <property type="entry name" value="Phoshotransferase/anion transport protein"/>
    <property type="match status" value="1"/>
</dbReference>
<keyword evidence="1" id="KW-0677">Repeat</keyword>
<evidence type="ECO:0000313" key="4">
    <source>
        <dbReference type="Proteomes" id="UP000559117"/>
    </source>
</evidence>
<dbReference type="RefSeq" id="WP_183861120.1">
    <property type="nucleotide sequence ID" value="NZ_JACHFH010000015.1"/>
</dbReference>
<dbReference type="SUPFAM" id="SSF63520">
    <property type="entry name" value="PTS-regulatory domain, PRD"/>
    <property type="match status" value="1"/>
</dbReference>
<proteinExistence type="predicted"/>
<organism evidence="3 4">
    <name type="scientific">Pectinatus brassicae</name>
    <dbReference type="NCBI Taxonomy" id="862415"/>
    <lineage>
        <taxon>Bacteria</taxon>
        <taxon>Bacillati</taxon>
        <taxon>Bacillota</taxon>
        <taxon>Negativicutes</taxon>
        <taxon>Selenomonadales</taxon>
        <taxon>Selenomonadaceae</taxon>
        <taxon>Pectinatus</taxon>
    </lineage>
</organism>
<dbReference type="GO" id="GO:0006355">
    <property type="term" value="P:regulation of DNA-templated transcription"/>
    <property type="evidence" value="ECO:0007669"/>
    <property type="project" value="InterPro"/>
</dbReference>